<dbReference type="KEGG" id="pbk:Back11_58730"/>
<reference evidence="4 5" key="1">
    <citation type="submission" date="2018-11" db="EMBL/GenBank/DDBJ databases">
        <title>Complete genome sequence of Paenibacillus baekrokdamisoli strain KCTC 33723.</title>
        <authorList>
            <person name="Kang S.W."/>
            <person name="Lee K.C."/>
            <person name="Kim K.K."/>
            <person name="Kim J.S."/>
            <person name="Kim D.S."/>
            <person name="Ko S.H."/>
            <person name="Yang S.H."/>
            <person name="Lee J.S."/>
        </authorList>
    </citation>
    <scope>NUCLEOTIDE SEQUENCE [LARGE SCALE GENOMIC DNA]</scope>
    <source>
        <strain evidence="4 5">KCTC 33723</strain>
    </source>
</reference>
<dbReference type="Gene3D" id="1.10.357.10">
    <property type="entry name" value="Tetracycline Repressor, domain 2"/>
    <property type="match status" value="1"/>
</dbReference>
<proteinExistence type="predicted"/>
<dbReference type="PROSITE" id="PS50977">
    <property type="entry name" value="HTH_TETR_2"/>
    <property type="match status" value="1"/>
</dbReference>
<protein>
    <submittedName>
        <fullName evidence="4">TetR family transcriptional regulator</fullName>
    </submittedName>
</protein>
<keyword evidence="5" id="KW-1185">Reference proteome</keyword>
<dbReference type="GO" id="GO:0003677">
    <property type="term" value="F:DNA binding"/>
    <property type="evidence" value="ECO:0007669"/>
    <property type="project" value="UniProtKB-UniRule"/>
</dbReference>
<dbReference type="AlphaFoldDB" id="A0A3G9JK79"/>
<dbReference type="PANTHER" id="PTHR47506:SF1">
    <property type="entry name" value="HTH-TYPE TRANSCRIPTIONAL REGULATOR YJDC"/>
    <property type="match status" value="1"/>
</dbReference>
<gene>
    <name evidence="4" type="ORF">Back11_58730</name>
</gene>
<keyword evidence="1" id="KW-0805">Transcription regulation</keyword>
<dbReference type="InterPro" id="IPR009057">
    <property type="entry name" value="Homeodomain-like_sf"/>
</dbReference>
<dbReference type="PANTHER" id="PTHR47506">
    <property type="entry name" value="TRANSCRIPTIONAL REGULATORY PROTEIN"/>
    <property type="match status" value="1"/>
</dbReference>
<dbReference type="EMBL" id="AP019308">
    <property type="protein sequence ID" value="BBH24528.1"/>
    <property type="molecule type" value="Genomic_DNA"/>
</dbReference>
<sequence length="193" mass="22087">MTSNRIREVSLAIFAKNGYEGSSLADISSEVGIKKQSIYTHFKGKDELFLAVLHDVFLNELKFVTSYIESHAHHTAEKALFGFLMAYKDRYEENDNTKFWLRMSFFPPSHLYEQVMKYVYDNLDKMESLFAPIMEKAASEGSISPSVGAERATVAFMGILDGVFVEMLYGGPGRLMKRIDASWYLYWRGVSKE</sequence>
<organism evidence="4 5">
    <name type="scientific">Paenibacillus baekrokdamisoli</name>
    <dbReference type="NCBI Taxonomy" id="1712516"/>
    <lineage>
        <taxon>Bacteria</taxon>
        <taxon>Bacillati</taxon>
        <taxon>Bacillota</taxon>
        <taxon>Bacilli</taxon>
        <taxon>Bacillales</taxon>
        <taxon>Paenibacillaceae</taxon>
        <taxon>Paenibacillus</taxon>
    </lineage>
</organism>
<dbReference type="Proteomes" id="UP000275368">
    <property type="component" value="Chromosome"/>
</dbReference>
<evidence type="ECO:0000313" key="4">
    <source>
        <dbReference type="EMBL" id="BBH24528.1"/>
    </source>
</evidence>
<dbReference type="OrthoDB" id="509229at2"/>
<dbReference type="SUPFAM" id="SSF46689">
    <property type="entry name" value="Homeodomain-like"/>
    <property type="match status" value="1"/>
</dbReference>
<evidence type="ECO:0000256" key="1">
    <source>
        <dbReference type="ARBA" id="ARBA00023015"/>
    </source>
</evidence>
<dbReference type="InterPro" id="IPR036271">
    <property type="entry name" value="Tet_transcr_reg_TetR-rel_C_sf"/>
</dbReference>
<accession>A0A3G9JK79</accession>
<evidence type="ECO:0000313" key="5">
    <source>
        <dbReference type="Proteomes" id="UP000275368"/>
    </source>
</evidence>
<dbReference type="PRINTS" id="PR00455">
    <property type="entry name" value="HTHTETR"/>
</dbReference>
<dbReference type="RefSeq" id="WP_125664801.1">
    <property type="nucleotide sequence ID" value="NZ_AP019308.1"/>
</dbReference>
<keyword evidence="2" id="KW-0238">DNA-binding</keyword>
<dbReference type="Gene3D" id="1.10.10.60">
    <property type="entry name" value="Homeodomain-like"/>
    <property type="match status" value="1"/>
</dbReference>
<evidence type="ECO:0000256" key="2">
    <source>
        <dbReference type="ARBA" id="ARBA00023125"/>
    </source>
</evidence>
<dbReference type="Pfam" id="PF00440">
    <property type="entry name" value="TetR_N"/>
    <property type="match status" value="1"/>
</dbReference>
<dbReference type="InterPro" id="IPR001647">
    <property type="entry name" value="HTH_TetR"/>
</dbReference>
<dbReference type="SUPFAM" id="SSF48498">
    <property type="entry name" value="Tetracyclin repressor-like, C-terminal domain"/>
    <property type="match status" value="1"/>
</dbReference>
<name>A0A3G9JK79_9BACL</name>
<evidence type="ECO:0000256" key="3">
    <source>
        <dbReference type="ARBA" id="ARBA00023163"/>
    </source>
</evidence>
<keyword evidence="3" id="KW-0804">Transcription</keyword>